<comment type="caution">
    <text evidence="4">The sequence shown here is derived from an EMBL/GenBank/DDBJ whole genome shotgun (WGS) entry which is preliminary data.</text>
</comment>
<dbReference type="InterPro" id="IPR013154">
    <property type="entry name" value="ADH-like_N"/>
</dbReference>
<protein>
    <submittedName>
        <fullName evidence="4">Protein TOXD</fullName>
    </submittedName>
</protein>
<dbReference type="CDD" id="cd08249">
    <property type="entry name" value="enoyl_reductase_like"/>
    <property type="match status" value="1"/>
</dbReference>
<organism evidence="4 5">
    <name type="scientific">Penicillium subrubescens</name>
    <dbReference type="NCBI Taxonomy" id="1316194"/>
    <lineage>
        <taxon>Eukaryota</taxon>
        <taxon>Fungi</taxon>
        <taxon>Dikarya</taxon>
        <taxon>Ascomycota</taxon>
        <taxon>Pezizomycotina</taxon>
        <taxon>Eurotiomycetes</taxon>
        <taxon>Eurotiomycetidae</taxon>
        <taxon>Eurotiales</taxon>
        <taxon>Aspergillaceae</taxon>
        <taxon>Penicillium</taxon>
    </lineage>
</organism>
<dbReference type="STRING" id="1316194.A0A1Q5UEI4"/>
<dbReference type="SMART" id="SM00829">
    <property type="entry name" value="PKS_ER"/>
    <property type="match status" value="1"/>
</dbReference>
<dbReference type="InterPro" id="IPR036291">
    <property type="entry name" value="NAD(P)-bd_dom_sf"/>
</dbReference>
<dbReference type="InterPro" id="IPR011032">
    <property type="entry name" value="GroES-like_sf"/>
</dbReference>
<name>A0A1Q5UEI4_9EURO</name>
<keyword evidence="2" id="KW-0560">Oxidoreductase</keyword>
<gene>
    <name evidence="4" type="ORF">PENSUB_3699</name>
</gene>
<evidence type="ECO:0000259" key="3">
    <source>
        <dbReference type="SMART" id="SM00829"/>
    </source>
</evidence>
<reference evidence="4 5" key="1">
    <citation type="submission" date="2016-10" db="EMBL/GenBank/DDBJ databases">
        <title>Genome sequence of the ascomycete fungus Penicillium subrubescens.</title>
        <authorList>
            <person name="De Vries R.P."/>
            <person name="Peng M."/>
            <person name="Dilokpimol A."/>
            <person name="Hilden K."/>
            <person name="Makela M.R."/>
            <person name="Grigoriev I."/>
            <person name="Riley R."/>
            <person name="Granchi Z."/>
        </authorList>
    </citation>
    <scope>NUCLEOTIDE SEQUENCE [LARGE SCALE GENOMIC DNA]</scope>
    <source>
        <strain evidence="4 5">CBS 132785</strain>
    </source>
</reference>
<evidence type="ECO:0000256" key="2">
    <source>
        <dbReference type="ARBA" id="ARBA00023002"/>
    </source>
</evidence>
<feature type="domain" description="Enoyl reductase (ER)" evidence="3">
    <location>
        <begin position="12"/>
        <end position="342"/>
    </location>
</feature>
<dbReference type="InterPro" id="IPR013149">
    <property type="entry name" value="ADH-like_C"/>
</dbReference>
<dbReference type="SUPFAM" id="SSF50129">
    <property type="entry name" value="GroES-like"/>
    <property type="match status" value="1"/>
</dbReference>
<dbReference type="SUPFAM" id="SSF51735">
    <property type="entry name" value="NAD(P)-binding Rossmann-fold domains"/>
    <property type="match status" value="1"/>
</dbReference>
<dbReference type="Gene3D" id="3.90.180.10">
    <property type="entry name" value="Medium-chain alcohol dehydrogenases, catalytic domain"/>
    <property type="match status" value="1"/>
</dbReference>
<dbReference type="Proteomes" id="UP000186955">
    <property type="component" value="Unassembled WGS sequence"/>
</dbReference>
<dbReference type="PANTHER" id="PTHR45348:SF2">
    <property type="entry name" value="ZINC-TYPE ALCOHOL DEHYDROGENASE-LIKE PROTEIN C2E1P3.01"/>
    <property type="match status" value="1"/>
</dbReference>
<dbReference type="Pfam" id="PF00107">
    <property type="entry name" value="ADH_zinc_N"/>
    <property type="match status" value="1"/>
</dbReference>
<dbReference type="AlphaFoldDB" id="A0A1Q5UEI4"/>
<keyword evidence="5" id="KW-1185">Reference proteome</keyword>
<evidence type="ECO:0000256" key="1">
    <source>
        <dbReference type="ARBA" id="ARBA00008072"/>
    </source>
</evidence>
<dbReference type="EMBL" id="MNBE01000310">
    <property type="protein sequence ID" value="OKP10879.1"/>
    <property type="molecule type" value="Genomic_DNA"/>
</dbReference>
<dbReference type="Pfam" id="PF08240">
    <property type="entry name" value="ADH_N"/>
    <property type="match status" value="1"/>
</dbReference>
<dbReference type="GO" id="GO:0016651">
    <property type="term" value="F:oxidoreductase activity, acting on NAD(P)H"/>
    <property type="evidence" value="ECO:0007669"/>
    <property type="project" value="InterPro"/>
</dbReference>
<proteinExistence type="inferred from homology"/>
<dbReference type="InterPro" id="IPR047122">
    <property type="entry name" value="Trans-enoyl_RdTase-like"/>
</dbReference>
<evidence type="ECO:0000313" key="4">
    <source>
        <dbReference type="EMBL" id="OKP10879.1"/>
    </source>
</evidence>
<dbReference type="InterPro" id="IPR020843">
    <property type="entry name" value="ER"/>
</dbReference>
<evidence type="ECO:0000313" key="5">
    <source>
        <dbReference type="Proteomes" id="UP000186955"/>
    </source>
</evidence>
<sequence length="345" mass="36868">MSKNTCIKIKSAGIAQLVHDAPIPKLKDDYILVKTAAVALNPTDWKHIDEMATPGATVGCDYSGIVQEVGPAVSNGLKPGDRVAGLVHGSNASNLEDGAFGDYIIAKGNIQMKIPEGVSFEEAAAIGVGAITAGQHLFQNLRLPLPTRPSQESVFVLVYGGSTATGTMAIQLAKLSGLTVVTTCSPRNFDLVRDLGADHVFDYNSPDAVSLIKEVTEHALRYALDTVASEVTARFCCDVLGKEGGRYSSVLPIPKLPRKDIVNLSSMAFTAIGEAFEIAGQKVPARPDDFVFAADFIKLVEEVWSSKKLSVHPFEVRSGGFDGIFEGLQEMREGKISGRKLVYSV</sequence>
<accession>A0A1Q5UEI4</accession>
<comment type="similarity">
    <text evidence="1">Belongs to the zinc-containing alcohol dehydrogenase family.</text>
</comment>
<dbReference type="Gene3D" id="3.40.50.720">
    <property type="entry name" value="NAD(P)-binding Rossmann-like Domain"/>
    <property type="match status" value="1"/>
</dbReference>
<dbReference type="PANTHER" id="PTHR45348">
    <property type="entry name" value="HYPOTHETICAL OXIDOREDUCTASE (EUROFUNG)"/>
    <property type="match status" value="1"/>
</dbReference>
<dbReference type="OrthoDB" id="48317at2759"/>